<comment type="caution">
    <text evidence="3">The sequence shown here is derived from an EMBL/GenBank/DDBJ whole genome shotgun (WGS) entry which is preliminary data.</text>
</comment>
<evidence type="ECO:0000259" key="2">
    <source>
        <dbReference type="Pfam" id="PF03795"/>
    </source>
</evidence>
<evidence type="ECO:0000256" key="1">
    <source>
        <dbReference type="ARBA" id="ARBA00007689"/>
    </source>
</evidence>
<dbReference type="SUPFAM" id="SSF54909">
    <property type="entry name" value="Dimeric alpha+beta barrel"/>
    <property type="match status" value="1"/>
</dbReference>
<sequence length="92" mass="10504">MNNFIVDLEYVAPIEEIEKHLDAHMDYIHDGRDKGTFITWGPKVPRTGGLIIAQANNFEELEAFCKTDPFVVEGVSKMTITEFVARRPITHK</sequence>
<dbReference type="RefSeq" id="WP_284364629.1">
    <property type="nucleotide sequence ID" value="NZ_BSNI01000002.1"/>
</dbReference>
<protein>
    <recommendedName>
        <fullName evidence="2">YCII-related domain-containing protein</fullName>
    </recommendedName>
</protein>
<dbReference type="EMBL" id="BSNI01000002">
    <property type="protein sequence ID" value="GLQ18041.1"/>
    <property type="molecule type" value="Genomic_DNA"/>
</dbReference>
<proteinExistence type="inferred from homology"/>
<reference evidence="3" key="1">
    <citation type="journal article" date="2014" name="Int. J. Syst. Evol. Microbiol.">
        <title>Complete genome of a new Firmicutes species belonging to the dominant human colonic microbiota ('Ruminococcus bicirculans') reveals two chromosomes and a selective capacity to utilize plant glucans.</title>
        <authorList>
            <consortium name="NISC Comparative Sequencing Program"/>
            <person name="Wegmann U."/>
            <person name="Louis P."/>
            <person name="Goesmann A."/>
            <person name="Henrissat B."/>
            <person name="Duncan S.H."/>
            <person name="Flint H.J."/>
        </authorList>
    </citation>
    <scope>NUCLEOTIDE SEQUENCE</scope>
    <source>
        <strain evidence="3">NBRC 107169</strain>
    </source>
</reference>
<evidence type="ECO:0000313" key="4">
    <source>
        <dbReference type="Proteomes" id="UP001161405"/>
    </source>
</evidence>
<feature type="domain" description="YCII-related" evidence="2">
    <location>
        <begin position="12"/>
        <end position="83"/>
    </location>
</feature>
<comment type="similarity">
    <text evidence="1">Belongs to the YciI family.</text>
</comment>
<reference evidence="3" key="2">
    <citation type="submission" date="2023-01" db="EMBL/GenBank/DDBJ databases">
        <title>Draft genome sequence of Maritalea porphyrae strain NBRC 107169.</title>
        <authorList>
            <person name="Sun Q."/>
            <person name="Mori K."/>
        </authorList>
    </citation>
    <scope>NUCLEOTIDE SEQUENCE</scope>
    <source>
        <strain evidence="3">NBRC 107169</strain>
    </source>
</reference>
<dbReference type="PANTHER" id="PTHR37828:SF1">
    <property type="entry name" value="YCII-RELATED DOMAIN-CONTAINING PROTEIN"/>
    <property type="match status" value="1"/>
</dbReference>
<gene>
    <name evidence="3" type="ORF">GCM10007879_22900</name>
</gene>
<dbReference type="InterPro" id="IPR011008">
    <property type="entry name" value="Dimeric_a/b-barrel"/>
</dbReference>
<name>A0ABQ5URY4_9HYPH</name>
<accession>A0ABQ5URY4</accession>
<organism evidence="3 4">
    <name type="scientific">Maritalea porphyrae</name>
    <dbReference type="NCBI Taxonomy" id="880732"/>
    <lineage>
        <taxon>Bacteria</taxon>
        <taxon>Pseudomonadati</taxon>
        <taxon>Pseudomonadota</taxon>
        <taxon>Alphaproteobacteria</taxon>
        <taxon>Hyphomicrobiales</taxon>
        <taxon>Devosiaceae</taxon>
        <taxon>Maritalea</taxon>
    </lineage>
</organism>
<dbReference type="Pfam" id="PF03795">
    <property type="entry name" value="YCII"/>
    <property type="match status" value="1"/>
</dbReference>
<evidence type="ECO:0000313" key="3">
    <source>
        <dbReference type="EMBL" id="GLQ18041.1"/>
    </source>
</evidence>
<dbReference type="PANTHER" id="PTHR37828">
    <property type="entry name" value="GSR2449 PROTEIN"/>
    <property type="match status" value="1"/>
</dbReference>
<dbReference type="Proteomes" id="UP001161405">
    <property type="component" value="Unassembled WGS sequence"/>
</dbReference>
<dbReference type="InterPro" id="IPR005545">
    <property type="entry name" value="YCII"/>
</dbReference>
<dbReference type="Gene3D" id="3.30.70.1060">
    <property type="entry name" value="Dimeric alpha+beta barrel"/>
    <property type="match status" value="1"/>
</dbReference>
<keyword evidence="4" id="KW-1185">Reference proteome</keyword>